<feature type="domain" description="Zn(2)-C6 fungal-type" evidence="3">
    <location>
        <begin position="48"/>
        <end position="84"/>
    </location>
</feature>
<proteinExistence type="predicted"/>
<dbReference type="PROSITE" id="PS50048">
    <property type="entry name" value="ZN2_CY6_FUNGAL_2"/>
    <property type="match status" value="1"/>
</dbReference>
<feature type="region of interest" description="Disordered" evidence="2">
    <location>
        <begin position="1"/>
        <end position="42"/>
    </location>
</feature>
<dbReference type="Proteomes" id="UP001412239">
    <property type="component" value="Unassembled WGS sequence"/>
</dbReference>
<evidence type="ECO:0000256" key="1">
    <source>
        <dbReference type="ARBA" id="ARBA00023242"/>
    </source>
</evidence>
<feature type="region of interest" description="Disordered" evidence="2">
    <location>
        <begin position="824"/>
        <end position="853"/>
    </location>
</feature>
<dbReference type="InterPro" id="IPR001138">
    <property type="entry name" value="Zn2Cys6_DnaBD"/>
</dbReference>
<dbReference type="GO" id="GO:0008270">
    <property type="term" value="F:zinc ion binding"/>
    <property type="evidence" value="ECO:0007669"/>
    <property type="project" value="InterPro"/>
</dbReference>
<dbReference type="GO" id="GO:0009074">
    <property type="term" value="P:aromatic amino acid family catabolic process"/>
    <property type="evidence" value="ECO:0007669"/>
    <property type="project" value="TreeGrafter"/>
</dbReference>
<keyword evidence="5" id="KW-1185">Reference proteome</keyword>
<feature type="non-terminal residue" evidence="4">
    <location>
        <position position="911"/>
    </location>
</feature>
<name>A0A292Q5D1_9PEZI</name>
<dbReference type="Gene3D" id="4.10.240.10">
    <property type="entry name" value="Zn(2)-C6 fungal-type DNA-binding domain"/>
    <property type="match status" value="1"/>
</dbReference>
<feature type="compositionally biased region" description="Low complexity" evidence="2">
    <location>
        <begin position="824"/>
        <end position="836"/>
    </location>
</feature>
<reference evidence="4" key="1">
    <citation type="submission" date="2015-10" db="EMBL/GenBank/DDBJ databases">
        <authorList>
            <person name="Regsiter A."/>
            <person name="william w."/>
        </authorList>
    </citation>
    <scope>NUCLEOTIDE SEQUENCE</scope>
    <source>
        <strain evidence="4">Montdore</strain>
    </source>
</reference>
<evidence type="ECO:0000313" key="4">
    <source>
        <dbReference type="EMBL" id="CUS14185.1"/>
    </source>
</evidence>
<dbReference type="PANTHER" id="PTHR31644:SF2">
    <property type="entry name" value="TRANSCRIPTIONAL ACTIVATOR ARO80-RELATED"/>
    <property type="match status" value="1"/>
</dbReference>
<feature type="compositionally biased region" description="Polar residues" evidence="2">
    <location>
        <begin position="10"/>
        <end position="22"/>
    </location>
</feature>
<dbReference type="Pfam" id="PF00172">
    <property type="entry name" value="Zn_clus"/>
    <property type="match status" value="1"/>
</dbReference>
<dbReference type="InterPro" id="IPR052780">
    <property type="entry name" value="AAA_Catabolism_Regulators"/>
</dbReference>
<feature type="region of interest" description="Disordered" evidence="2">
    <location>
        <begin position="132"/>
        <end position="171"/>
    </location>
</feature>
<dbReference type="PANTHER" id="PTHR31644">
    <property type="entry name" value="TRANSCRIPTIONAL ACTIVATOR ARO80-RELATED"/>
    <property type="match status" value="1"/>
</dbReference>
<evidence type="ECO:0000313" key="5">
    <source>
        <dbReference type="Proteomes" id="UP001412239"/>
    </source>
</evidence>
<dbReference type="EMBL" id="LN890961">
    <property type="protein sequence ID" value="CUS14185.1"/>
    <property type="molecule type" value="Genomic_DNA"/>
</dbReference>
<dbReference type="AlphaFoldDB" id="A0A292Q5D1"/>
<feature type="compositionally biased region" description="Low complexity" evidence="2">
    <location>
        <begin position="23"/>
        <end position="32"/>
    </location>
</feature>
<dbReference type="InterPro" id="IPR036864">
    <property type="entry name" value="Zn2-C6_fun-type_DNA-bd_sf"/>
</dbReference>
<protein>
    <recommendedName>
        <fullName evidence="3">Zn(2)-C6 fungal-type domain-containing protein</fullName>
    </recommendedName>
</protein>
<feature type="region of interest" description="Disordered" evidence="2">
    <location>
        <begin position="202"/>
        <end position="276"/>
    </location>
</feature>
<evidence type="ECO:0000259" key="3">
    <source>
        <dbReference type="PROSITE" id="PS50048"/>
    </source>
</evidence>
<dbReference type="SMART" id="SM00066">
    <property type="entry name" value="GAL4"/>
    <property type="match status" value="1"/>
</dbReference>
<dbReference type="SUPFAM" id="SSF57701">
    <property type="entry name" value="Zn2/Cys6 DNA-binding domain"/>
    <property type="match status" value="1"/>
</dbReference>
<sequence length="911" mass="99901">MSYDPRTTDEASPNATFSTVPQPATGATGIPANPTPPPPTIHKRTYQACIPCRQRKVRCDLGSVEAPHDPPCVRCRRESKECYFSATRRKTRTPSADEVGIGRGRGTIRGVVRKHEDDEEVLSPIKRSRSIGHGEFANSPSYSPGFAGKPFVTPIDPRLAERDGDVDSRDGDTATAAETLLQTPVCNSHEALLTLIEAAGRDAPLSTGGKSPSDSDGEGEKDVGVGRSPTTRNGVGVRFSSADDNSFSPYSRRRVGSNSTTSPGMQVARPGTAGGLSISTVHEDKDGLEKAIRAWKKFRFVRAGWFTAREAIQYVEYFYKHLHPLSPTLTSPSLQYISHPSHHPSLLRLEPFLTTIILLITSRYVVLPGPGGQSRSSAIHDQLWREVRGGCEGLMWGGGWGSLGTPGSSNYSGARSAKVARGLRTLGTVEGLLILTEWHVRGLHFPMDVEEGDWMVDSSDSEECETSHTRRKARRGGGVVEGLSDRIENILEPAYRSDRMSWMLLGNALALAYELGVFDEIDEPASTTPAHLPSIEPPPPDTGYRLRFQRIQKLLLVYVLQLASRLGWTSMIPRHITQSVRHNLNSAGASPDSVAMTGRWDSQDELQDVIFHSWVDLTMLMKSSAEKLFPSRRETKNIMRTGRYVELLEHFQPRLRDWKRDFDALNLPSPIHHILSMEYEHVRFYINSLALQAVVDRCTVNNSTKTAMTQVNTKDVAFIKEVVDASRALLSCVVNEMSPGGYLKHAPVRIYLRILGASMFLLKTLALGAKQEDVTTSMDLIHYTIIALRAASIDDVHLALRFADLLETLTNRIKDRFVRINPNNATTNATTGTSANTPPPQAASPRVGVGAPPPPAPGMLQADVSGGGYDCVGAEIQDTEFMLHGYDDWLALPIDPIIGAGFDAGVTQSQM</sequence>
<evidence type="ECO:0000256" key="2">
    <source>
        <dbReference type="SAM" id="MobiDB-lite"/>
    </source>
</evidence>
<dbReference type="GO" id="GO:0005634">
    <property type="term" value="C:nucleus"/>
    <property type="evidence" value="ECO:0007669"/>
    <property type="project" value="TreeGrafter"/>
</dbReference>
<dbReference type="PROSITE" id="PS00463">
    <property type="entry name" value="ZN2_CY6_FUNGAL_1"/>
    <property type="match status" value="1"/>
</dbReference>
<feature type="compositionally biased region" description="Basic and acidic residues" evidence="2">
    <location>
        <begin position="158"/>
        <end position="171"/>
    </location>
</feature>
<dbReference type="GO" id="GO:0045944">
    <property type="term" value="P:positive regulation of transcription by RNA polymerase II"/>
    <property type="evidence" value="ECO:0007669"/>
    <property type="project" value="TreeGrafter"/>
</dbReference>
<organism evidence="4 5">
    <name type="scientific">Tuber aestivum</name>
    <name type="common">summer truffle</name>
    <dbReference type="NCBI Taxonomy" id="59557"/>
    <lineage>
        <taxon>Eukaryota</taxon>
        <taxon>Fungi</taxon>
        <taxon>Dikarya</taxon>
        <taxon>Ascomycota</taxon>
        <taxon>Pezizomycotina</taxon>
        <taxon>Pezizomycetes</taxon>
        <taxon>Pezizales</taxon>
        <taxon>Tuberaceae</taxon>
        <taxon>Tuber</taxon>
    </lineage>
</organism>
<dbReference type="CDD" id="cd12148">
    <property type="entry name" value="fungal_TF_MHR"/>
    <property type="match status" value="1"/>
</dbReference>
<gene>
    <name evidence="4" type="ORF">GSTUAT00001698001</name>
</gene>
<accession>A0A292Q5D1</accession>
<dbReference type="CDD" id="cd00067">
    <property type="entry name" value="GAL4"/>
    <property type="match status" value="1"/>
</dbReference>
<dbReference type="GO" id="GO:0000981">
    <property type="term" value="F:DNA-binding transcription factor activity, RNA polymerase II-specific"/>
    <property type="evidence" value="ECO:0007669"/>
    <property type="project" value="InterPro"/>
</dbReference>
<dbReference type="FunFam" id="4.10.240.10:FF:000012">
    <property type="entry name" value="C6 transcription factor"/>
    <property type="match status" value="1"/>
</dbReference>
<keyword evidence="1" id="KW-0539">Nucleus</keyword>